<reference evidence="3" key="1">
    <citation type="journal article" date="2019" name="Int. J. Syst. Evol. Microbiol.">
        <title>The Global Catalogue of Microorganisms (GCM) 10K type strain sequencing project: providing services to taxonomists for standard genome sequencing and annotation.</title>
        <authorList>
            <consortium name="The Broad Institute Genomics Platform"/>
            <consortium name="The Broad Institute Genome Sequencing Center for Infectious Disease"/>
            <person name="Wu L."/>
            <person name="Ma J."/>
        </authorList>
    </citation>
    <scope>NUCLEOTIDE SEQUENCE [LARGE SCALE GENOMIC DNA]</scope>
    <source>
        <strain evidence="3">JCM 31319</strain>
    </source>
</reference>
<keyword evidence="1" id="KW-0472">Membrane</keyword>
<comment type="caution">
    <text evidence="2">The sequence shown here is derived from an EMBL/GenBank/DDBJ whole genome shotgun (WGS) entry which is preliminary data.</text>
</comment>
<evidence type="ECO:0000256" key="1">
    <source>
        <dbReference type="SAM" id="Phobius"/>
    </source>
</evidence>
<protein>
    <submittedName>
        <fullName evidence="2">Uncharacterized protein</fullName>
    </submittedName>
</protein>
<feature type="transmembrane region" description="Helical" evidence="1">
    <location>
        <begin position="115"/>
        <end position="133"/>
    </location>
</feature>
<evidence type="ECO:0000313" key="2">
    <source>
        <dbReference type="EMBL" id="MFD1184926.1"/>
    </source>
</evidence>
<dbReference type="RefSeq" id="WP_377522443.1">
    <property type="nucleotide sequence ID" value="NZ_JBHTLD010000007.1"/>
</dbReference>
<feature type="transmembrane region" description="Helical" evidence="1">
    <location>
        <begin position="44"/>
        <end position="73"/>
    </location>
</feature>
<keyword evidence="3" id="KW-1185">Reference proteome</keyword>
<gene>
    <name evidence="2" type="ORF">ACFQ2O_01825</name>
</gene>
<name>A0ABW3SJB9_9BACT</name>
<dbReference type="Proteomes" id="UP001597094">
    <property type="component" value="Unassembled WGS sequence"/>
</dbReference>
<sequence length="136" mass="15746">MILLLIILYAIAHGLTNAVCYSRKGSYALTMNEHVLFGVERDLLLLTALGATCYAFLPCLFEVLAGLFLFSWFHNGGYYIMRDMIARGGRHWWDSWRYQSKTDTSKYSFDYEERTLLLIVGLVLLVVCYAVYFCLR</sequence>
<dbReference type="EMBL" id="JBHTLD010000007">
    <property type="protein sequence ID" value="MFD1184926.1"/>
    <property type="molecule type" value="Genomic_DNA"/>
</dbReference>
<keyword evidence="1" id="KW-1133">Transmembrane helix</keyword>
<proteinExistence type="predicted"/>
<evidence type="ECO:0000313" key="3">
    <source>
        <dbReference type="Proteomes" id="UP001597094"/>
    </source>
</evidence>
<accession>A0ABW3SJB9</accession>
<organism evidence="2 3">
    <name type="scientific">Pontibacter rugosus</name>
    <dbReference type="NCBI Taxonomy" id="1745966"/>
    <lineage>
        <taxon>Bacteria</taxon>
        <taxon>Pseudomonadati</taxon>
        <taxon>Bacteroidota</taxon>
        <taxon>Cytophagia</taxon>
        <taxon>Cytophagales</taxon>
        <taxon>Hymenobacteraceae</taxon>
        <taxon>Pontibacter</taxon>
    </lineage>
</organism>
<keyword evidence="1" id="KW-0812">Transmembrane</keyword>